<comment type="caution">
    <text evidence="2">The sequence shown here is derived from an EMBL/GenBank/DDBJ whole genome shotgun (WGS) entry which is preliminary data.</text>
</comment>
<reference evidence="2" key="1">
    <citation type="submission" date="2023-06" db="EMBL/GenBank/DDBJ databases">
        <title>Genome-scale phylogeny and comparative genomics of the fungal order Sordariales.</title>
        <authorList>
            <consortium name="Lawrence Berkeley National Laboratory"/>
            <person name="Hensen N."/>
            <person name="Bonometti L."/>
            <person name="Westerberg I."/>
            <person name="Brannstrom I.O."/>
            <person name="Guillou S."/>
            <person name="Cros-Aarteil S."/>
            <person name="Calhoun S."/>
            <person name="Haridas S."/>
            <person name="Kuo A."/>
            <person name="Mondo S."/>
            <person name="Pangilinan J."/>
            <person name="Riley R."/>
            <person name="Labutti K."/>
            <person name="Andreopoulos B."/>
            <person name="Lipzen A."/>
            <person name="Chen C."/>
            <person name="Yanf M."/>
            <person name="Daum C."/>
            <person name="Ng V."/>
            <person name="Clum A."/>
            <person name="Steindorff A."/>
            <person name="Ohm R."/>
            <person name="Martin F."/>
            <person name="Silar P."/>
            <person name="Natvig D."/>
            <person name="Lalanne C."/>
            <person name="Gautier V."/>
            <person name="Ament-Velasquez S.L."/>
            <person name="Kruys A."/>
            <person name="Hutchinson M.I."/>
            <person name="Powell A.J."/>
            <person name="Barry K."/>
            <person name="Miller A.N."/>
            <person name="Grigoriev I.V."/>
            <person name="Debuchy R."/>
            <person name="Gladieux P."/>
            <person name="Thoren M.H."/>
            <person name="Johannesson H."/>
        </authorList>
    </citation>
    <scope>NUCLEOTIDE SEQUENCE</scope>
    <source>
        <strain evidence="2">SMH4607-1</strain>
    </source>
</reference>
<evidence type="ECO:0000313" key="2">
    <source>
        <dbReference type="EMBL" id="KAK0719947.1"/>
    </source>
</evidence>
<proteinExistence type="predicted"/>
<dbReference type="SUPFAM" id="SSF75005">
    <property type="entry name" value="Arabinanase/levansucrase/invertase"/>
    <property type="match status" value="1"/>
</dbReference>
<dbReference type="Gene3D" id="2.115.10.20">
    <property type="entry name" value="Glycosyl hydrolase domain, family 43"/>
    <property type="match status" value="1"/>
</dbReference>
<gene>
    <name evidence="2" type="ORF">B0H67DRAFT_681960</name>
</gene>
<dbReference type="Proteomes" id="UP001172102">
    <property type="component" value="Unassembled WGS sequence"/>
</dbReference>
<organism evidence="2 3">
    <name type="scientific">Lasiosphaeris hirsuta</name>
    <dbReference type="NCBI Taxonomy" id="260670"/>
    <lineage>
        <taxon>Eukaryota</taxon>
        <taxon>Fungi</taxon>
        <taxon>Dikarya</taxon>
        <taxon>Ascomycota</taxon>
        <taxon>Pezizomycotina</taxon>
        <taxon>Sordariomycetes</taxon>
        <taxon>Sordariomycetidae</taxon>
        <taxon>Sordariales</taxon>
        <taxon>Lasiosphaeriaceae</taxon>
        <taxon>Lasiosphaeris</taxon>
    </lineage>
</organism>
<protein>
    <submittedName>
        <fullName evidence="2">Uncharacterized protein</fullName>
    </submittedName>
</protein>
<sequence>MVVLGFSRIIPTRKSSSAAGILKNFQHDPSFLQDLDGTWYAFATASGVHNIQAASAPSTGRNSWASDVRRVGAGQYIVYYSGEVAGNRTAPSPAGTKHCVGVAATTHAAGPPYEPVHQARTAVDSDDRL</sequence>
<keyword evidence="3" id="KW-1185">Reference proteome</keyword>
<name>A0AA40E033_9PEZI</name>
<evidence type="ECO:0000256" key="1">
    <source>
        <dbReference type="SAM" id="MobiDB-lite"/>
    </source>
</evidence>
<feature type="region of interest" description="Disordered" evidence="1">
    <location>
        <begin position="107"/>
        <end position="129"/>
    </location>
</feature>
<dbReference type="InterPro" id="IPR023296">
    <property type="entry name" value="Glyco_hydro_beta-prop_sf"/>
</dbReference>
<evidence type="ECO:0000313" key="3">
    <source>
        <dbReference type="Proteomes" id="UP001172102"/>
    </source>
</evidence>
<accession>A0AA40E033</accession>
<dbReference type="AlphaFoldDB" id="A0AA40E033"/>
<dbReference type="EMBL" id="JAUKUA010000003">
    <property type="protein sequence ID" value="KAK0719947.1"/>
    <property type="molecule type" value="Genomic_DNA"/>
</dbReference>